<reference evidence="4 5" key="1">
    <citation type="submission" date="2024-09" db="EMBL/GenBank/DDBJ databases">
        <authorList>
            <person name="Sun Q."/>
            <person name="Mori K."/>
        </authorList>
    </citation>
    <scope>NUCLEOTIDE SEQUENCE [LARGE SCALE GENOMIC DNA]</scope>
    <source>
        <strain evidence="4 5">CCM 8543</strain>
    </source>
</reference>
<evidence type="ECO:0000256" key="1">
    <source>
        <dbReference type="ARBA" id="ARBA00023125"/>
    </source>
</evidence>
<sequence length="597" mass="65064">MASFRFGDYELSEEGRALHCRGVEVPMQPRVFDLLTFLLRHHNRVVTKDELMSALWPGVTVTEASLQRLVSLARNALREGGMDGAIRSFPKIGYRFCETVTDAREDAPVQTAAAADEKIGPAGLARSLMRQRRWAEAAAAFEKADLADQLNAADLEQWALALECAGTPEMAIDILRRSAIAHDMGGNHRAAAKAALSIAKIHLERNETAAARGWHARAAKLIGEERDNREYGLLCWMGARLAAADGEPERALALSNQAYEIGRSLGEAEIEALGLIYRGFYKLCLGDTQSGLEDQDHAAALALSSGLDPVTGSTIYCNILWACRNFGDWERASQWTLGYQKWCSDCGIHNFTGSCQLHRAELLGVQGTLAQAEQLIAGALETLSCDAPWAIGDAYRVLGDIHRIKGELDKAERAYESACAVGWDPQPGLALLQHEKGNGAAALSGLERAMVGRAWPTLQRRGLLLAHLALIAARNGMDARAWNVIREIESEPGRWTTPSIRAVVAEAKADLFAQEGTLAAAIEQLEIARHLWSRAGAAYNAAEVRLRLAERLVEQGNPAGAETEIKAARFVAERLESARLLRWSERLGGQLDNPSPA</sequence>
<dbReference type="EMBL" id="JBHLXD010000012">
    <property type="protein sequence ID" value="MFC0208533.1"/>
    <property type="molecule type" value="Genomic_DNA"/>
</dbReference>
<evidence type="ECO:0000313" key="5">
    <source>
        <dbReference type="Proteomes" id="UP001589755"/>
    </source>
</evidence>
<dbReference type="Pfam" id="PF00486">
    <property type="entry name" value="Trans_reg_C"/>
    <property type="match status" value="1"/>
</dbReference>
<keyword evidence="5" id="KW-1185">Reference proteome</keyword>
<proteinExistence type="predicted"/>
<accession>A0ABV6D7D0</accession>
<protein>
    <submittedName>
        <fullName evidence="4">Winged helix-turn-helix domain-containing protein</fullName>
    </submittedName>
</protein>
<dbReference type="InterPro" id="IPR036388">
    <property type="entry name" value="WH-like_DNA-bd_sf"/>
</dbReference>
<feature type="DNA-binding region" description="OmpR/PhoB-type" evidence="2">
    <location>
        <begin position="1"/>
        <end position="98"/>
    </location>
</feature>
<name>A0ABV6D7D0_9HYPH</name>
<dbReference type="RefSeq" id="WP_261521263.1">
    <property type="nucleotide sequence ID" value="NZ_JAODNW010000017.1"/>
</dbReference>
<comment type="caution">
    <text evidence="4">The sequence shown here is derived from an EMBL/GenBank/DDBJ whole genome shotgun (WGS) entry which is preliminary data.</text>
</comment>
<gene>
    <name evidence="4" type="ORF">ACFFJ2_08995</name>
</gene>
<dbReference type="InterPro" id="IPR001867">
    <property type="entry name" value="OmpR/PhoB-type_DNA-bd"/>
</dbReference>
<feature type="domain" description="OmpR/PhoB-type" evidence="3">
    <location>
        <begin position="1"/>
        <end position="98"/>
    </location>
</feature>
<dbReference type="SMART" id="SM00862">
    <property type="entry name" value="Trans_reg_C"/>
    <property type="match status" value="1"/>
</dbReference>
<dbReference type="PROSITE" id="PS51755">
    <property type="entry name" value="OMPR_PHOB"/>
    <property type="match status" value="1"/>
</dbReference>
<dbReference type="Proteomes" id="UP001589755">
    <property type="component" value="Unassembled WGS sequence"/>
</dbReference>
<dbReference type="Gene3D" id="1.10.10.10">
    <property type="entry name" value="Winged helix-like DNA-binding domain superfamily/Winged helix DNA-binding domain"/>
    <property type="match status" value="1"/>
</dbReference>
<dbReference type="SUPFAM" id="SSF48452">
    <property type="entry name" value="TPR-like"/>
    <property type="match status" value="2"/>
</dbReference>
<evidence type="ECO:0000256" key="2">
    <source>
        <dbReference type="PROSITE-ProRule" id="PRU01091"/>
    </source>
</evidence>
<dbReference type="InterPro" id="IPR016032">
    <property type="entry name" value="Sig_transdc_resp-reg_C-effctor"/>
</dbReference>
<evidence type="ECO:0000313" key="4">
    <source>
        <dbReference type="EMBL" id="MFC0208533.1"/>
    </source>
</evidence>
<dbReference type="InterPro" id="IPR011990">
    <property type="entry name" value="TPR-like_helical_dom_sf"/>
</dbReference>
<dbReference type="Gene3D" id="1.25.40.10">
    <property type="entry name" value="Tetratricopeptide repeat domain"/>
    <property type="match status" value="2"/>
</dbReference>
<organism evidence="4 5">
    <name type="scientific">Chelativorans intermedius</name>
    <dbReference type="NCBI Taxonomy" id="515947"/>
    <lineage>
        <taxon>Bacteria</taxon>
        <taxon>Pseudomonadati</taxon>
        <taxon>Pseudomonadota</taxon>
        <taxon>Alphaproteobacteria</taxon>
        <taxon>Hyphomicrobiales</taxon>
        <taxon>Phyllobacteriaceae</taxon>
        <taxon>Chelativorans</taxon>
    </lineage>
</organism>
<keyword evidence="1 2" id="KW-0238">DNA-binding</keyword>
<dbReference type="SUPFAM" id="SSF46894">
    <property type="entry name" value="C-terminal effector domain of the bipartite response regulators"/>
    <property type="match status" value="1"/>
</dbReference>
<dbReference type="CDD" id="cd00383">
    <property type="entry name" value="trans_reg_C"/>
    <property type="match status" value="1"/>
</dbReference>
<evidence type="ECO:0000259" key="3">
    <source>
        <dbReference type="PROSITE" id="PS51755"/>
    </source>
</evidence>